<keyword evidence="2" id="KW-1185">Reference proteome</keyword>
<evidence type="ECO:0000313" key="1">
    <source>
        <dbReference type="EMBL" id="MPC65888.1"/>
    </source>
</evidence>
<comment type="caution">
    <text evidence="1">The sequence shown here is derived from an EMBL/GenBank/DDBJ whole genome shotgun (WGS) entry which is preliminary data.</text>
</comment>
<organism evidence="1 2">
    <name type="scientific">Portunus trituberculatus</name>
    <name type="common">Swimming crab</name>
    <name type="synonym">Neptunus trituberculatus</name>
    <dbReference type="NCBI Taxonomy" id="210409"/>
    <lineage>
        <taxon>Eukaryota</taxon>
        <taxon>Metazoa</taxon>
        <taxon>Ecdysozoa</taxon>
        <taxon>Arthropoda</taxon>
        <taxon>Crustacea</taxon>
        <taxon>Multicrustacea</taxon>
        <taxon>Malacostraca</taxon>
        <taxon>Eumalacostraca</taxon>
        <taxon>Eucarida</taxon>
        <taxon>Decapoda</taxon>
        <taxon>Pleocyemata</taxon>
        <taxon>Brachyura</taxon>
        <taxon>Eubrachyura</taxon>
        <taxon>Portunoidea</taxon>
        <taxon>Portunidae</taxon>
        <taxon>Portuninae</taxon>
        <taxon>Portunus</taxon>
    </lineage>
</organism>
<dbReference type="Proteomes" id="UP000324222">
    <property type="component" value="Unassembled WGS sequence"/>
</dbReference>
<dbReference type="AlphaFoldDB" id="A0A5B7HA91"/>
<name>A0A5B7HA91_PORTR</name>
<evidence type="ECO:0000313" key="2">
    <source>
        <dbReference type="Proteomes" id="UP000324222"/>
    </source>
</evidence>
<protein>
    <submittedName>
        <fullName evidence="1">Uncharacterized protein</fullName>
    </submittedName>
</protein>
<gene>
    <name evidence="1" type="ORF">E2C01_060026</name>
</gene>
<reference evidence="1 2" key="1">
    <citation type="submission" date="2019-05" db="EMBL/GenBank/DDBJ databases">
        <title>Another draft genome of Portunus trituberculatus and its Hox gene families provides insights of decapod evolution.</title>
        <authorList>
            <person name="Jeong J.-H."/>
            <person name="Song I."/>
            <person name="Kim S."/>
            <person name="Choi T."/>
            <person name="Kim D."/>
            <person name="Ryu S."/>
            <person name="Kim W."/>
        </authorList>
    </citation>
    <scope>NUCLEOTIDE SEQUENCE [LARGE SCALE GENOMIC DNA]</scope>
    <source>
        <tissue evidence="1">Muscle</tissue>
    </source>
</reference>
<proteinExistence type="predicted"/>
<sequence>MDISRHHPRGTEAIPDERADVSAPLLLSSRVLSLLLVLHKPLTSAFLIPPHASSLSSLRSWRGRGAREYANDVLDDSGGQ</sequence>
<dbReference type="EMBL" id="VSRR010023970">
    <property type="protein sequence ID" value="MPC65888.1"/>
    <property type="molecule type" value="Genomic_DNA"/>
</dbReference>
<accession>A0A5B7HA91</accession>